<proteinExistence type="predicted"/>
<evidence type="ECO:0000259" key="2">
    <source>
        <dbReference type="Pfam" id="PF16335"/>
    </source>
</evidence>
<reference evidence="4 5" key="2">
    <citation type="journal article" date="2021" name="Curr. Genet.">
        <title>Genetic response to nitrogen starvation in the aggressive Eucalyptus foliar pathogen Teratosphaeria destructans.</title>
        <authorList>
            <person name="Havenga M."/>
            <person name="Wingfield B.D."/>
            <person name="Wingfield M.J."/>
            <person name="Dreyer L.L."/>
            <person name="Roets F."/>
            <person name="Aylward J."/>
        </authorList>
    </citation>
    <scope>NUCLEOTIDE SEQUENCE [LARGE SCALE GENOMIC DNA]</scope>
    <source>
        <strain evidence="4">CMW44962</strain>
    </source>
</reference>
<organism evidence="4 5">
    <name type="scientific">Teratosphaeria destructans</name>
    <dbReference type="NCBI Taxonomy" id="418781"/>
    <lineage>
        <taxon>Eukaryota</taxon>
        <taxon>Fungi</taxon>
        <taxon>Dikarya</taxon>
        <taxon>Ascomycota</taxon>
        <taxon>Pezizomycotina</taxon>
        <taxon>Dothideomycetes</taxon>
        <taxon>Dothideomycetidae</taxon>
        <taxon>Mycosphaerellales</taxon>
        <taxon>Teratosphaeriaceae</taxon>
        <taxon>Teratosphaeria</taxon>
    </lineage>
</organism>
<feature type="domain" description="Glutaminase A central" evidence="2">
    <location>
        <begin position="402"/>
        <end position="746"/>
    </location>
</feature>
<evidence type="ECO:0000256" key="1">
    <source>
        <dbReference type="SAM" id="SignalP"/>
    </source>
</evidence>
<dbReference type="InterPro" id="IPR033433">
    <property type="entry name" value="GtaA_N"/>
</dbReference>
<reference evidence="4 5" key="1">
    <citation type="journal article" date="2018" name="IMA Fungus">
        <title>IMA Genome-F 10: Nine draft genome sequences of Claviceps purpurea s.lat., including C. arundinis, C. humidiphila, and C. cf. spartinae, pseudomolecules for the pitch canker pathogen Fusarium circinatum, draft genome of Davidsoniella eucalypti, Grosmannia galeiformis, Quambalaria eucalypti, and Teratosphaeria destructans.</title>
        <authorList>
            <person name="Wingfield B.D."/>
            <person name="Liu M."/>
            <person name="Nguyen H.D."/>
            <person name="Lane F.A."/>
            <person name="Morgan S.W."/>
            <person name="De Vos L."/>
            <person name="Wilken P.M."/>
            <person name="Duong T.A."/>
            <person name="Aylward J."/>
            <person name="Coetzee M.P."/>
            <person name="Dadej K."/>
            <person name="De Beer Z.W."/>
            <person name="Findlay W."/>
            <person name="Havenga M."/>
            <person name="Kolarik M."/>
            <person name="Menzies J.G."/>
            <person name="Naidoo K."/>
            <person name="Pochopski O."/>
            <person name="Shoukouhi P."/>
            <person name="Santana Q.C."/>
            <person name="Seifert K.A."/>
            <person name="Soal N."/>
            <person name="Steenkamp E.T."/>
            <person name="Tatham C.T."/>
            <person name="van der Nest M.A."/>
            <person name="Wingfield M.J."/>
        </authorList>
    </citation>
    <scope>NUCLEOTIDE SEQUENCE [LARGE SCALE GENOMIC DNA]</scope>
    <source>
        <strain evidence="4">CMW44962</strain>
    </source>
</reference>
<dbReference type="AlphaFoldDB" id="A0A9W7W5P9"/>
<dbReference type="Pfam" id="PF16335">
    <property type="entry name" value="GtaA_6_Hairpin"/>
    <property type="match status" value="1"/>
</dbReference>
<keyword evidence="5" id="KW-1185">Reference proteome</keyword>
<evidence type="ECO:0000313" key="5">
    <source>
        <dbReference type="Proteomes" id="UP001138500"/>
    </source>
</evidence>
<gene>
    <name evidence="4" type="ORF">Tdes44962_MAKER07842</name>
</gene>
<dbReference type="PANTHER" id="PTHR31987">
    <property type="entry name" value="GLUTAMINASE A-RELATED"/>
    <property type="match status" value="1"/>
</dbReference>
<dbReference type="EMBL" id="RIBY02000524">
    <property type="protein sequence ID" value="KAH9841230.1"/>
    <property type="molecule type" value="Genomic_DNA"/>
</dbReference>
<comment type="caution">
    <text evidence="4">The sequence shown here is derived from an EMBL/GenBank/DDBJ whole genome shotgun (WGS) entry which is preliminary data.</text>
</comment>
<feature type="domain" description="Glutaminase A N-terminal" evidence="3">
    <location>
        <begin position="104"/>
        <end position="180"/>
    </location>
</feature>
<evidence type="ECO:0000259" key="3">
    <source>
        <dbReference type="Pfam" id="PF17168"/>
    </source>
</evidence>
<dbReference type="OrthoDB" id="431715at2759"/>
<protein>
    <submittedName>
        <fullName evidence="4">DUF1793-domain-containing protein</fullName>
    </submittedName>
</protein>
<dbReference type="GO" id="GO:0005975">
    <property type="term" value="P:carbohydrate metabolic process"/>
    <property type="evidence" value="ECO:0007669"/>
    <property type="project" value="InterPro"/>
</dbReference>
<dbReference type="Pfam" id="PF17168">
    <property type="entry name" value="DUF5127"/>
    <property type="match status" value="2"/>
</dbReference>
<dbReference type="InterPro" id="IPR032514">
    <property type="entry name" value="GtaA_central"/>
</dbReference>
<dbReference type="InterPro" id="IPR052743">
    <property type="entry name" value="Glutaminase_GtaA"/>
</dbReference>
<accession>A0A9W7W5P9</accession>
<dbReference type="PANTHER" id="PTHR31987:SF1">
    <property type="entry name" value="GLUTAMINASE A"/>
    <property type="match status" value="1"/>
</dbReference>
<dbReference type="SUPFAM" id="SSF48208">
    <property type="entry name" value="Six-hairpin glycosidases"/>
    <property type="match status" value="1"/>
</dbReference>
<feature type="domain" description="Glutaminase A N-terminal" evidence="3">
    <location>
        <begin position="248"/>
        <end position="396"/>
    </location>
</feature>
<feature type="chain" id="PRO_5040811361" evidence="1">
    <location>
        <begin position="19"/>
        <end position="767"/>
    </location>
</feature>
<name>A0A9W7W5P9_9PEZI</name>
<dbReference type="InterPro" id="IPR008928">
    <property type="entry name" value="6-hairpin_glycosidase_sf"/>
</dbReference>
<dbReference type="Proteomes" id="UP001138500">
    <property type="component" value="Unassembled WGS sequence"/>
</dbReference>
<evidence type="ECO:0000313" key="4">
    <source>
        <dbReference type="EMBL" id="KAH9841230.1"/>
    </source>
</evidence>
<feature type="signal peptide" evidence="1">
    <location>
        <begin position="1"/>
        <end position="18"/>
    </location>
</feature>
<sequence>MHSSFSLLFLTAAGLSIAQSTFSPIRPPALPIAVKSPYLSTYLQAGSDGGNGGYLAGEWPTFWQGQVTAWTGFIRVDNVTYAWMGNPDQNKVYANQTAYEYTSTRSIFTFNVGGQVELNATFLSTVTPNDLLRSSLPYSYLETTVSSIDGQEHDVQLYTDISAEWVSGDHSANAQWSYGTIAESNESNQPSSWCTTCTTPATPATATVYGTKTAIDGWTSVAHTYEPEDGYLGGFQPSRFDASTTTPVKATTTPHQPTNNSTGGIAYHQVYRQQQLNFSETNQQADWGYWYYATDNIAALTYQSGEDATVRGNFLNNGYLPDTQDTNYRAIDNDYPVFGFAVNLGSVVRRRERQRDVPCMWTNYFDNDLAAVEYFYNDYSNGSEIATQLDQQIATDSIAAGGQDYLSITSLSVRQAFGALEYTNTPSNPYVFLKEISSDGNVQTVDVIFPFHPIAIYLNPTLLSWMLNPLFINQEAGYWPYMYSIHDLGANFPNATGHNDGNDEQQPLEECGDMIIMTLAYAQRANDDAYLSAHYPILKQWNEYLISEALIPANQISTDDFAGALANQTNLALKGIIGIEAMAQIANRTGHAADGANYTRIAHEYIRLWQTYGINDNATTPHAELNYGNASSYVLLYNLFADAELGLELVPQSVYDMQSKFYPTVFNDYGVPLDTRHTYTKVDWQSFCASIASTSTNQQFTSVIAKWLNQTPTNLAFTDLYDTISGNYPSGITFIDRPVVGGTFAALALKSAPSSGFVTPGGNSSAS</sequence>
<keyword evidence="1" id="KW-0732">Signal</keyword>